<reference evidence="1 2" key="1">
    <citation type="journal article" date="2019" name="Int. J. Syst. Evol. Microbiol.">
        <title>The Global Catalogue of Microorganisms (GCM) 10K type strain sequencing project: providing services to taxonomists for standard genome sequencing and annotation.</title>
        <authorList>
            <consortium name="The Broad Institute Genomics Platform"/>
            <consortium name="The Broad Institute Genome Sequencing Center for Infectious Disease"/>
            <person name="Wu L."/>
            <person name="Ma J."/>
        </authorList>
    </citation>
    <scope>NUCLEOTIDE SEQUENCE [LARGE SCALE GENOMIC DNA]</scope>
    <source>
        <strain evidence="1 2">JCM 9731</strain>
    </source>
</reference>
<dbReference type="EMBL" id="BAAADJ010000060">
    <property type="protein sequence ID" value="GAA0341927.1"/>
    <property type="molecule type" value="Genomic_DNA"/>
</dbReference>
<comment type="caution">
    <text evidence="1">The sequence shown here is derived from an EMBL/GenBank/DDBJ whole genome shotgun (WGS) entry which is preliminary data.</text>
</comment>
<proteinExistence type="predicted"/>
<accession>A0ABN0WMF4</accession>
<dbReference type="InterPro" id="IPR047670">
    <property type="entry name" value="YfjT-like"/>
</dbReference>
<keyword evidence="2" id="KW-1185">Reference proteome</keyword>
<dbReference type="Proteomes" id="UP001500782">
    <property type="component" value="Unassembled WGS sequence"/>
</dbReference>
<evidence type="ECO:0000313" key="2">
    <source>
        <dbReference type="Proteomes" id="UP001500782"/>
    </source>
</evidence>
<protein>
    <submittedName>
        <fullName evidence="1">SE1561 family protein</fullName>
    </submittedName>
</protein>
<evidence type="ECO:0000313" key="1">
    <source>
        <dbReference type="EMBL" id="GAA0341927.1"/>
    </source>
</evidence>
<sequence length="57" mass="6738">MAETVKKNDEQIQALKQRLHKFLDAIETIDPEETNLEDIDRLLSMIEDIEEKLQQVK</sequence>
<organism evidence="1 2">
    <name type="scientific">Bacillus carboniphilus</name>
    <dbReference type="NCBI Taxonomy" id="86663"/>
    <lineage>
        <taxon>Bacteria</taxon>
        <taxon>Bacillati</taxon>
        <taxon>Bacillota</taxon>
        <taxon>Bacilli</taxon>
        <taxon>Bacillales</taxon>
        <taxon>Bacillaceae</taxon>
        <taxon>Bacillus</taxon>
    </lineage>
</organism>
<gene>
    <name evidence="1" type="ORF">GCM10008967_35400</name>
</gene>
<name>A0ABN0WMF4_9BACI</name>
<dbReference type="RefSeq" id="WP_343802017.1">
    <property type="nucleotide sequence ID" value="NZ_BAAADJ010000060.1"/>
</dbReference>
<dbReference type="NCBIfam" id="NF040878">
    <property type="entry name" value="SE1561_fam"/>
    <property type="match status" value="1"/>
</dbReference>